<protein>
    <recommendedName>
        <fullName evidence="3">Restriction endonuclease</fullName>
    </recommendedName>
</protein>
<dbReference type="Proteomes" id="UP000595566">
    <property type="component" value="Segment"/>
</dbReference>
<keyword evidence="2" id="KW-1185">Reference proteome</keyword>
<gene>
    <name evidence="1" type="ORF">immuto26A_71</name>
</gene>
<organism evidence="1 2">
    <name type="scientific">Flavobacterium phage vB_FspM_immuto_2-6A</name>
    <dbReference type="NCBI Taxonomy" id="2801477"/>
    <lineage>
        <taxon>Viruses</taxon>
        <taxon>Duplodnaviria</taxon>
        <taxon>Heunggongvirae</taxon>
        <taxon>Uroviricota</taxon>
        <taxon>Caudoviricetes</taxon>
        <taxon>Immutovirus</taxon>
        <taxon>Immutovirus immuto</taxon>
    </lineage>
</organism>
<evidence type="ECO:0008006" key="3">
    <source>
        <dbReference type="Google" id="ProtNLM"/>
    </source>
</evidence>
<name>A0A7T8ERG8_9CAUD</name>
<dbReference type="EMBL" id="MW353175">
    <property type="protein sequence ID" value="QQO91750.1"/>
    <property type="molecule type" value="Genomic_DNA"/>
</dbReference>
<proteinExistence type="predicted"/>
<evidence type="ECO:0000313" key="2">
    <source>
        <dbReference type="Proteomes" id="UP000595566"/>
    </source>
</evidence>
<evidence type="ECO:0000313" key="1">
    <source>
        <dbReference type="EMBL" id="QQO91750.1"/>
    </source>
</evidence>
<sequence>MLDRSLRNDIYSLDTLVQHFDGVTIEDFIVAVYTLGSEGRNMLNIVNQIQLANKLGGRFVGDKVDDWDIEVGEYKIELKGNTTVAQATYAKKVGFGSWIHKQGWTHFIHYLPCSFVDFIEEDKYILFTQEDREEMLKYCDNSGNLNFSSSIYLQGYEPKYRNKEKMLFLKKRIHTLTELKNKLCK</sequence>
<accession>A0A7T8ERG8</accession>
<reference evidence="1 2" key="1">
    <citation type="submission" date="2020-12" db="EMBL/GenBank/DDBJ databases">
        <title>Dynamics of Baltic Sea phages driven by environmental changes.</title>
        <authorList>
            <person name="Hoetzinger M."/>
            <person name="Nilsson E."/>
            <person name="Holmfeldt K."/>
        </authorList>
    </citation>
    <scope>NUCLEOTIDE SEQUENCE [LARGE SCALE GENOMIC DNA]</scope>
</reference>